<keyword evidence="4 12" id="KW-0812">Transmembrane</keyword>
<reference evidence="14" key="1">
    <citation type="submission" date="2017-11" db="EMBL/GenBank/DDBJ databases">
        <authorList>
            <person name="Chan K.G."/>
            <person name="Lee L.S."/>
        </authorList>
    </citation>
    <scope>NUCLEOTIDE SEQUENCE [LARGE SCALE GENOMIC DNA]</scope>
    <source>
        <strain evidence="14">DSM 100970</strain>
    </source>
</reference>
<keyword evidence="6 12" id="KW-0915">Sodium</keyword>
<keyword evidence="7 12" id="KW-0406">Ion transport</keyword>
<feature type="binding site" evidence="12">
    <location>
        <position position="76"/>
    </location>
    <ligand>
        <name>Na(+)</name>
        <dbReference type="ChEBI" id="CHEBI:29101"/>
        <note>structural</note>
    </ligand>
</feature>
<dbReference type="EMBL" id="CP024847">
    <property type="protein sequence ID" value="AUR51978.1"/>
    <property type="molecule type" value="Genomic_DNA"/>
</dbReference>
<evidence type="ECO:0000256" key="12">
    <source>
        <dbReference type="HAMAP-Rule" id="MF_00454"/>
    </source>
</evidence>
<evidence type="ECO:0000313" key="14">
    <source>
        <dbReference type="Proteomes" id="UP000236655"/>
    </source>
</evidence>
<dbReference type="Proteomes" id="UP000236655">
    <property type="component" value="Chromosome"/>
</dbReference>
<dbReference type="OrthoDB" id="9806299at2"/>
<evidence type="ECO:0000256" key="10">
    <source>
        <dbReference type="ARBA" id="ARBA00035120"/>
    </source>
</evidence>
<evidence type="ECO:0000256" key="2">
    <source>
        <dbReference type="ARBA" id="ARBA00022475"/>
    </source>
</evidence>
<feature type="transmembrane region" description="Helical" evidence="12">
    <location>
        <begin position="35"/>
        <end position="55"/>
    </location>
</feature>
<evidence type="ECO:0000256" key="11">
    <source>
        <dbReference type="ARBA" id="ARBA00035585"/>
    </source>
</evidence>
<keyword evidence="12" id="KW-0479">Metal-binding</keyword>
<comment type="similarity">
    <text evidence="10 12">Belongs to the fluoride channel Fluc/FEX (TC 1.A.43) family.</text>
</comment>
<keyword evidence="12" id="KW-0813">Transport</keyword>
<comment type="function">
    <text evidence="12">Fluoride-specific ion channel. Important for reducing fluoride concentration in the cell, thus reducing its toxicity.</text>
</comment>
<evidence type="ECO:0000256" key="3">
    <source>
        <dbReference type="ARBA" id="ARBA00022519"/>
    </source>
</evidence>
<feature type="transmembrane region" description="Helical" evidence="12">
    <location>
        <begin position="7"/>
        <end position="29"/>
    </location>
</feature>
<comment type="activity regulation">
    <text evidence="12">Na(+) is not transported, but it plays an essential structural role and its presence is essential for fluoride channel function.</text>
</comment>
<dbReference type="InterPro" id="IPR003691">
    <property type="entry name" value="FluC"/>
</dbReference>
<dbReference type="PANTHER" id="PTHR28259:SF1">
    <property type="entry name" value="FLUORIDE EXPORT PROTEIN 1-RELATED"/>
    <property type="match status" value="1"/>
</dbReference>
<gene>
    <name evidence="12 13" type="primary">crcB</name>
    <name evidence="12" type="synonym">fluC</name>
    <name evidence="13" type="ORF">CUN60_06590</name>
</gene>
<comment type="subcellular location">
    <subcellularLocation>
        <location evidence="1 12">Cell membrane</location>
        <topology evidence="1 12">Multi-pass membrane protein</topology>
    </subcellularLocation>
</comment>
<evidence type="ECO:0000256" key="9">
    <source>
        <dbReference type="ARBA" id="ARBA00023303"/>
    </source>
</evidence>
<keyword evidence="8 12" id="KW-0472">Membrane</keyword>
<keyword evidence="14" id="KW-1185">Reference proteome</keyword>
<dbReference type="GO" id="GO:0046872">
    <property type="term" value="F:metal ion binding"/>
    <property type="evidence" value="ECO:0007669"/>
    <property type="project" value="UniProtKB-KW"/>
</dbReference>
<comment type="catalytic activity">
    <reaction evidence="11">
        <text>fluoride(in) = fluoride(out)</text>
        <dbReference type="Rhea" id="RHEA:76159"/>
        <dbReference type="ChEBI" id="CHEBI:17051"/>
    </reaction>
    <physiologicalReaction direction="left-to-right" evidence="11">
        <dbReference type="Rhea" id="RHEA:76160"/>
    </physiologicalReaction>
</comment>
<dbReference type="PANTHER" id="PTHR28259">
    <property type="entry name" value="FLUORIDE EXPORT PROTEIN 1-RELATED"/>
    <property type="match status" value="1"/>
</dbReference>
<evidence type="ECO:0000256" key="8">
    <source>
        <dbReference type="ARBA" id="ARBA00023136"/>
    </source>
</evidence>
<dbReference type="RefSeq" id="WP_102951274.1">
    <property type="nucleotide sequence ID" value="NZ_CP024847.1"/>
</dbReference>
<protein>
    <recommendedName>
        <fullName evidence="12">Fluoride-specific ion channel FluC</fullName>
    </recommendedName>
</protein>
<accession>A0A2I7N697</accession>
<keyword evidence="9 12" id="KW-0407">Ion channel</keyword>
<evidence type="ECO:0000256" key="6">
    <source>
        <dbReference type="ARBA" id="ARBA00023053"/>
    </source>
</evidence>
<sequence>MREIMLVFFGAGIGGVLRFVLGSLVYSVTGRNFPYGTLVINLSGSFIMGFLFVLITQRYTNLAPYLIAFMLVGILGGYTTFSSFSIETLRLFQDGKIAYAFTNVLVSTIGGILLAWAGYISAQKLI</sequence>
<evidence type="ECO:0000256" key="1">
    <source>
        <dbReference type="ARBA" id="ARBA00004651"/>
    </source>
</evidence>
<dbReference type="NCBIfam" id="TIGR00494">
    <property type="entry name" value="crcB"/>
    <property type="match status" value="1"/>
</dbReference>
<keyword evidence="5 12" id="KW-1133">Transmembrane helix</keyword>
<dbReference type="Pfam" id="PF02537">
    <property type="entry name" value="CRCB"/>
    <property type="match status" value="1"/>
</dbReference>
<name>A0A2I7N697_9NEIS</name>
<keyword evidence="3" id="KW-0997">Cell inner membrane</keyword>
<dbReference type="HAMAP" id="MF_00454">
    <property type="entry name" value="FluC"/>
    <property type="match status" value="1"/>
</dbReference>
<dbReference type="GO" id="GO:0140114">
    <property type="term" value="P:cellular detoxification of fluoride"/>
    <property type="evidence" value="ECO:0007669"/>
    <property type="project" value="UniProtKB-UniRule"/>
</dbReference>
<feature type="binding site" evidence="12">
    <location>
        <position position="79"/>
    </location>
    <ligand>
        <name>Na(+)</name>
        <dbReference type="ChEBI" id="CHEBI:29101"/>
        <note>structural</note>
    </ligand>
</feature>
<dbReference type="KEGG" id="nba:CUN60_06590"/>
<proteinExistence type="inferred from homology"/>
<feature type="transmembrane region" description="Helical" evidence="12">
    <location>
        <begin position="62"/>
        <end position="85"/>
    </location>
</feature>
<feature type="transmembrane region" description="Helical" evidence="12">
    <location>
        <begin position="97"/>
        <end position="120"/>
    </location>
</feature>
<organism evidence="13 14">
    <name type="scientific">Aquella oligotrophica</name>
    <dbReference type="NCBI Taxonomy" id="2067065"/>
    <lineage>
        <taxon>Bacteria</taxon>
        <taxon>Pseudomonadati</taxon>
        <taxon>Pseudomonadota</taxon>
        <taxon>Betaproteobacteria</taxon>
        <taxon>Neisseriales</taxon>
        <taxon>Neisseriaceae</taxon>
        <taxon>Aquella</taxon>
    </lineage>
</organism>
<dbReference type="GO" id="GO:0062054">
    <property type="term" value="F:fluoride channel activity"/>
    <property type="evidence" value="ECO:0007669"/>
    <property type="project" value="UniProtKB-UniRule"/>
</dbReference>
<evidence type="ECO:0000256" key="7">
    <source>
        <dbReference type="ARBA" id="ARBA00023065"/>
    </source>
</evidence>
<dbReference type="GO" id="GO:0005886">
    <property type="term" value="C:plasma membrane"/>
    <property type="evidence" value="ECO:0007669"/>
    <property type="project" value="UniProtKB-SubCell"/>
</dbReference>
<dbReference type="AlphaFoldDB" id="A0A2I7N697"/>
<evidence type="ECO:0000256" key="4">
    <source>
        <dbReference type="ARBA" id="ARBA00022692"/>
    </source>
</evidence>
<evidence type="ECO:0000313" key="13">
    <source>
        <dbReference type="EMBL" id="AUR51978.1"/>
    </source>
</evidence>
<keyword evidence="2 12" id="KW-1003">Cell membrane</keyword>
<evidence type="ECO:0000256" key="5">
    <source>
        <dbReference type="ARBA" id="ARBA00022989"/>
    </source>
</evidence>